<dbReference type="AlphaFoldDB" id="A0ABC9VP70"/>
<evidence type="ECO:0000313" key="1">
    <source>
        <dbReference type="EMBL" id="GAA0043538.1"/>
    </source>
</evidence>
<reference evidence="1 2" key="1">
    <citation type="journal article" date="2024" name="Int. J. Syst. Evol. Microbiol.">
        <title>Proposal of Lactobacillus amylovorus subsp. animalis subsp. nov. and an emended description of Lactobacillus amylovorus.</title>
        <authorList>
            <person name="Yamane K."/>
            <person name="Tanizawa Y."/>
            <person name="Kobayashi H."/>
            <person name="Kamizono T."/>
            <person name="Kojima Y."/>
            <person name="Takagi H."/>
            <person name="Tohno M."/>
        </authorList>
    </citation>
    <scope>NUCLEOTIDE SEQUENCE [LARGE SCALE GENOMIC DNA]</scope>
    <source>
        <strain evidence="1 2">TKL145</strain>
    </source>
</reference>
<accession>A0ABC9VP70</accession>
<proteinExistence type="predicted"/>
<name>A0ABC9VP70_LACAM</name>
<gene>
    <name evidence="1" type="ORF">LATKL145_19540</name>
</gene>
<dbReference type="RefSeq" id="WP_353303405.1">
    <property type="nucleotide sequence ID" value="NZ_BAAAAK010000040.1"/>
</dbReference>
<evidence type="ECO:0000313" key="2">
    <source>
        <dbReference type="Proteomes" id="UP001437574"/>
    </source>
</evidence>
<organism evidence="1 2">
    <name type="scientific">Lactobacillus amylovorus subsp. animalium</name>
    <dbReference type="NCBI Taxonomy" id="3378536"/>
    <lineage>
        <taxon>Bacteria</taxon>
        <taxon>Bacillati</taxon>
        <taxon>Bacillota</taxon>
        <taxon>Bacilli</taxon>
        <taxon>Lactobacillales</taxon>
        <taxon>Lactobacillaceae</taxon>
        <taxon>Lactobacillus</taxon>
    </lineage>
</organism>
<reference evidence="2" key="2">
    <citation type="submission" date="2024-01" db="EMBL/GenBank/DDBJ databases">
        <title>Draft genome sequence of Lactobacillus amylovorus strain TKL145.</title>
        <authorList>
            <person name="Tohno M."/>
            <person name="Tanizawa Y."/>
        </authorList>
    </citation>
    <scope>NUCLEOTIDE SEQUENCE [LARGE SCALE GENOMIC DNA]</scope>
    <source>
        <strain evidence="2">TKL145</strain>
    </source>
</reference>
<protein>
    <submittedName>
        <fullName evidence="1">Uncharacterized protein</fullName>
    </submittedName>
</protein>
<comment type="caution">
    <text evidence="1">The sequence shown here is derived from an EMBL/GenBank/DDBJ whole genome shotgun (WGS) entry which is preliminary data.</text>
</comment>
<sequence>MEDIEVIKNAKYTTMENMLHDIYFHSGKLKNLNSGYIFVAMSTSYYHQL</sequence>
<dbReference type="EMBL" id="BAAAAK010000040">
    <property type="protein sequence ID" value="GAA0043538.1"/>
    <property type="molecule type" value="Genomic_DNA"/>
</dbReference>
<dbReference type="Proteomes" id="UP001437574">
    <property type="component" value="Unassembled WGS sequence"/>
</dbReference>